<organism evidence="1 2">
    <name type="scientific">Emticicia oligotrophica (strain DSM 17448 / CIP 109782 / MTCC 6937 / GPTSA100-15)</name>
    <dbReference type="NCBI Taxonomy" id="929562"/>
    <lineage>
        <taxon>Bacteria</taxon>
        <taxon>Pseudomonadati</taxon>
        <taxon>Bacteroidota</taxon>
        <taxon>Cytophagia</taxon>
        <taxon>Cytophagales</taxon>
        <taxon>Leadbetterellaceae</taxon>
        <taxon>Emticicia</taxon>
    </lineage>
</organism>
<sequence length="237" mass="26287">MKRLILLLLFVEFLCLGVFAQTKSEKYLEDKASWYVGMNFGNAIGGYKQILKDGNLGGTKAGFVLGGLFNPYGRKRASTVFYGAEVGYQSIGRDKDFVSNASGTFYVTNNSFWLNGVARYRPILWSSKLNPYADAFFGAKIIRTAIVEQLSQDESEVLESVNKIVPNYGLGVGVGFKLMGQLKNAYLDLGIYLQQADPTKIVKPKTIEISSTYNTSYKQVLTNTNQIAIRLTLTGFD</sequence>
<name>A0ABM5MX69_EMTOG</name>
<protein>
    <recommendedName>
        <fullName evidence="3">Outer membrane protein beta-barrel domain-containing protein</fullName>
    </recommendedName>
</protein>
<keyword evidence="2" id="KW-1185">Reference proteome</keyword>
<proteinExistence type="predicted"/>
<accession>A0ABM5MX69</accession>
<dbReference type="SUPFAM" id="SSF56925">
    <property type="entry name" value="OMPA-like"/>
    <property type="match status" value="1"/>
</dbReference>
<gene>
    <name evidence="1" type="ordered locus">Emtol_0568</name>
</gene>
<dbReference type="Proteomes" id="UP000002875">
    <property type="component" value="Chromosome"/>
</dbReference>
<dbReference type="EMBL" id="CP002961">
    <property type="protein sequence ID" value="AFK01722.1"/>
    <property type="molecule type" value="Genomic_DNA"/>
</dbReference>
<evidence type="ECO:0008006" key="3">
    <source>
        <dbReference type="Google" id="ProtNLM"/>
    </source>
</evidence>
<evidence type="ECO:0000313" key="2">
    <source>
        <dbReference type="Proteomes" id="UP000002875"/>
    </source>
</evidence>
<evidence type="ECO:0000313" key="1">
    <source>
        <dbReference type="EMBL" id="AFK01722.1"/>
    </source>
</evidence>
<dbReference type="InterPro" id="IPR011250">
    <property type="entry name" value="OMP/PagP_B-barrel"/>
</dbReference>
<reference evidence="1 2" key="1">
    <citation type="submission" date="2011-07" db="EMBL/GenBank/DDBJ databases">
        <title>The complete genome of chromosome of Emticicia oligotrophica DSM 17448.</title>
        <authorList>
            <consortium name="US DOE Joint Genome Institute (JGI-PGF)"/>
            <person name="Lucas S."/>
            <person name="Han J."/>
            <person name="Lapidus A."/>
            <person name="Bruce D."/>
            <person name="Goodwin L."/>
            <person name="Pitluck S."/>
            <person name="Peters L."/>
            <person name="Kyrpides N."/>
            <person name="Mavromatis K."/>
            <person name="Ivanova N."/>
            <person name="Ovchinnikova G."/>
            <person name="Teshima H."/>
            <person name="Detter J.C."/>
            <person name="Tapia R."/>
            <person name="Han C."/>
            <person name="Land M."/>
            <person name="Hauser L."/>
            <person name="Markowitz V."/>
            <person name="Cheng J.-F."/>
            <person name="Hugenholtz P."/>
            <person name="Woyke T."/>
            <person name="Wu D."/>
            <person name="Tindall B."/>
            <person name="Pomrenke H."/>
            <person name="Brambilla E."/>
            <person name="Klenk H.-P."/>
            <person name="Eisen J.A."/>
        </authorList>
    </citation>
    <scope>NUCLEOTIDE SEQUENCE [LARGE SCALE GENOMIC DNA]</scope>
    <source>
        <strain evidence="1 2">DSM 17448</strain>
    </source>
</reference>
<dbReference type="RefSeq" id="WP_015027425.1">
    <property type="nucleotide sequence ID" value="NC_018748.1"/>
</dbReference>